<organism evidence="2 3">
    <name type="scientific">Aegilops tauschii subsp. strangulata</name>
    <name type="common">Goatgrass</name>
    <dbReference type="NCBI Taxonomy" id="200361"/>
    <lineage>
        <taxon>Eukaryota</taxon>
        <taxon>Viridiplantae</taxon>
        <taxon>Streptophyta</taxon>
        <taxon>Embryophyta</taxon>
        <taxon>Tracheophyta</taxon>
        <taxon>Spermatophyta</taxon>
        <taxon>Magnoliopsida</taxon>
        <taxon>Liliopsida</taxon>
        <taxon>Poales</taxon>
        <taxon>Poaceae</taxon>
        <taxon>BOP clade</taxon>
        <taxon>Pooideae</taxon>
        <taxon>Triticodae</taxon>
        <taxon>Triticeae</taxon>
        <taxon>Triticinae</taxon>
        <taxon>Aegilops</taxon>
    </lineage>
</organism>
<feature type="compositionally biased region" description="Low complexity" evidence="1">
    <location>
        <begin position="97"/>
        <end position="106"/>
    </location>
</feature>
<evidence type="ECO:0000256" key="1">
    <source>
        <dbReference type="SAM" id="MobiDB-lite"/>
    </source>
</evidence>
<evidence type="ECO:0000313" key="2">
    <source>
        <dbReference type="EnsemblPlants" id="AET2Gv20494700.1"/>
    </source>
</evidence>
<dbReference type="AlphaFoldDB" id="A0A453BG80"/>
<keyword evidence="3" id="KW-1185">Reference proteome</keyword>
<reference evidence="2" key="4">
    <citation type="submission" date="2019-03" db="UniProtKB">
        <authorList>
            <consortium name="EnsemblPlants"/>
        </authorList>
    </citation>
    <scope>IDENTIFICATION</scope>
</reference>
<dbReference type="Proteomes" id="UP000015105">
    <property type="component" value="Chromosome 2D"/>
</dbReference>
<evidence type="ECO:0000313" key="3">
    <source>
        <dbReference type="Proteomes" id="UP000015105"/>
    </source>
</evidence>
<dbReference type="EnsemblPlants" id="AET2Gv20494700.1">
    <property type="protein sequence ID" value="AET2Gv20494700.1"/>
    <property type="gene ID" value="AET2Gv20494700"/>
</dbReference>
<reference evidence="2" key="3">
    <citation type="journal article" date="2017" name="Nature">
        <title>Genome sequence of the progenitor of the wheat D genome Aegilops tauschii.</title>
        <authorList>
            <person name="Luo M.C."/>
            <person name="Gu Y.Q."/>
            <person name="Puiu D."/>
            <person name="Wang H."/>
            <person name="Twardziok S.O."/>
            <person name="Deal K.R."/>
            <person name="Huo N."/>
            <person name="Zhu T."/>
            <person name="Wang L."/>
            <person name="Wang Y."/>
            <person name="McGuire P.E."/>
            <person name="Liu S."/>
            <person name="Long H."/>
            <person name="Ramasamy R.K."/>
            <person name="Rodriguez J.C."/>
            <person name="Van S.L."/>
            <person name="Yuan L."/>
            <person name="Wang Z."/>
            <person name="Xia Z."/>
            <person name="Xiao L."/>
            <person name="Anderson O.D."/>
            <person name="Ouyang S."/>
            <person name="Liang Y."/>
            <person name="Zimin A.V."/>
            <person name="Pertea G."/>
            <person name="Qi P."/>
            <person name="Bennetzen J.L."/>
            <person name="Dai X."/>
            <person name="Dawson M.W."/>
            <person name="Muller H.G."/>
            <person name="Kugler K."/>
            <person name="Rivarola-Duarte L."/>
            <person name="Spannagl M."/>
            <person name="Mayer K.F.X."/>
            <person name="Lu F.H."/>
            <person name="Bevan M.W."/>
            <person name="Leroy P."/>
            <person name="Li P."/>
            <person name="You F.M."/>
            <person name="Sun Q."/>
            <person name="Liu Z."/>
            <person name="Lyons E."/>
            <person name="Wicker T."/>
            <person name="Salzberg S.L."/>
            <person name="Devos K.M."/>
            <person name="Dvorak J."/>
        </authorList>
    </citation>
    <scope>NUCLEOTIDE SEQUENCE [LARGE SCALE GENOMIC DNA]</scope>
    <source>
        <strain evidence="2">cv. AL8/78</strain>
    </source>
</reference>
<dbReference type="Gramene" id="AET2Gv20494700.1">
    <property type="protein sequence ID" value="AET2Gv20494700.1"/>
    <property type="gene ID" value="AET2Gv20494700"/>
</dbReference>
<sequence>MATQPPSSAAAADLYETASQPDPSAAGDAYTFLEFNTQGDDFEYPDFPELSQPARSAPPPPAPVTSSASSSWPAPPLPPDALPDADLAPQDSPPPASSSSPSPRSSLYETASQPDPSAAGDAYTFLEFNTQGDDFEYPDFPELSQPAR</sequence>
<name>A0A453BG80_AEGTS</name>
<reference evidence="3" key="2">
    <citation type="journal article" date="2017" name="Nat. Plants">
        <title>The Aegilops tauschii genome reveals multiple impacts of transposons.</title>
        <authorList>
            <person name="Zhao G."/>
            <person name="Zou C."/>
            <person name="Li K."/>
            <person name="Wang K."/>
            <person name="Li T."/>
            <person name="Gao L."/>
            <person name="Zhang X."/>
            <person name="Wang H."/>
            <person name="Yang Z."/>
            <person name="Liu X."/>
            <person name="Jiang W."/>
            <person name="Mao L."/>
            <person name="Kong X."/>
            <person name="Jiao Y."/>
            <person name="Jia J."/>
        </authorList>
    </citation>
    <scope>NUCLEOTIDE SEQUENCE [LARGE SCALE GENOMIC DNA]</scope>
    <source>
        <strain evidence="3">cv. AL8/78</strain>
    </source>
</reference>
<proteinExistence type="predicted"/>
<accession>A0A453BG80</accession>
<reference evidence="2" key="5">
    <citation type="journal article" date="2021" name="G3 (Bethesda)">
        <title>Aegilops tauschii genome assembly Aet v5.0 features greater sequence contiguity and improved annotation.</title>
        <authorList>
            <person name="Wang L."/>
            <person name="Zhu T."/>
            <person name="Rodriguez J.C."/>
            <person name="Deal K.R."/>
            <person name="Dubcovsky J."/>
            <person name="McGuire P.E."/>
            <person name="Lux T."/>
            <person name="Spannagl M."/>
            <person name="Mayer K.F.X."/>
            <person name="Baldrich P."/>
            <person name="Meyers B.C."/>
            <person name="Huo N."/>
            <person name="Gu Y.Q."/>
            <person name="Zhou H."/>
            <person name="Devos K.M."/>
            <person name="Bennetzen J.L."/>
            <person name="Unver T."/>
            <person name="Budak H."/>
            <person name="Gulick P.J."/>
            <person name="Galiba G."/>
            <person name="Kalapos B."/>
            <person name="Nelson D.R."/>
            <person name="Li P."/>
            <person name="You F.M."/>
            <person name="Luo M.C."/>
            <person name="Dvorak J."/>
        </authorList>
    </citation>
    <scope>NUCLEOTIDE SEQUENCE [LARGE SCALE GENOMIC DNA]</scope>
    <source>
        <strain evidence="2">cv. AL8/78</strain>
    </source>
</reference>
<protein>
    <submittedName>
        <fullName evidence="2">Uncharacterized protein</fullName>
    </submittedName>
</protein>
<reference evidence="3" key="1">
    <citation type="journal article" date="2014" name="Science">
        <title>Ancient hybridizations among the ancestral genomes of bread wheat.</title>
        <authorList>
            <consortium name="International Wheat Genome Sequencing Consortium,"/>
            <person name="Marcussen T."/>
            <person name="Sandve S.R."/>
            <person name="Heier L."/>
            <person name="Spannagl M."/>
            <person name="Pfeifer M."/>
            <person name="Jakobsen K.S."/>
            <person name="Wulff B.B."/>
            <person name="Steuernagel B."/>
            <person name="Mayer K.F."/>
            <person name="Olsen O.A."/>
        </authorList>
    </citation>
    <scope>NUCLEOTIDE SEQUENCE [LARGE SCALE GENOMIC DNA]</scope>
    <source>
        <strain evidence="3">cv. AL8/78</strain>
    </source>
</reference>
<feature type="region of interest" description="Disordered" evidence="1">
    <location>
        <begin position="1"/>
        <end position="148"/>
    </location>
</feature>